<keyword evidence="2" id="KW-1185">Reference proteome</keyword>
<organism evidence="1 2">
    <name type="scientific">Pelotomaculum schinkii</name>
    <dbReference type="NCBI Taxonomy" id="78350"/>
    <lineage>
        <taxon>Bacteria</taxon>
        <taxon>Bacillati</taxon>
        <taxon>Bacillota</taxon>
        <taxon>Clostridia</taxon>
        <taxon>Eubacteriales</taxon>
        <taxon>Desulfotomaculaceae</taxon>
        <taxon>Pelotomaculum</taxon>
    </lineage>
</organism>
<evidence type="ECO:0000313" key="1">
    <source>
        <dbReference type="EMBL" id="TEB07090.1"/>
    </source>
</evidence>
<evidence type="ECO:0000313" key="2">
    <source>
        <dbReference type="Proteomes" id="UP000298324"/>
    </source>
</evidence>
<proteinExistence type="predicted"/>
<sequence>MNKRVPLSELSPLMTEVLQNDGEVILTVTGVSMLPMLRHRRDKVCLIKLEEKHLKKYDIPLFIRPDGKYILHRIVAVRQEGYVVIGDNQCVKEYPVLPSQVRGVVKGFWRNGKYTSCDDLWYQVYCRLWVSLYPLRRLYCKGKQLLTRGVRLFIHRNEDKDDEG</sequence>
<reference evidence="1 2" key="1">
    <citation type="journal article" date="2018" name="Environ. Microbiol.">
        <title>Novel energy conservation strategies and behaviour of Pelotomaculum schinkii driving syntrophic propionate catabolism.</title>
        <authorList>
            <person name="Hidalgo-Ahumada C.A.P."/>
            <person name="Nobu M.K."/>
            <person name="Narihiro T."/>
            <person name="Tamaki H."/>
            <person name="Liu W.T."/>
            <person name="Kamagata Y."/>
            <person name="Stams A.J.M."/>
            <person name="Imachi H."/>
            <person name="Sousa D.Z."/>
        </authorList>
    </citation>
    <scope>NUCLEOTIDE SEQUENCE [LARGE SCALE GENOMIC DNA]</scope>
    <source>
        <strain evidence="1 2">HH</strain>
    </source>
</reference>
<evidence type="ECO:0008006" key="3">
    <source>
        <dbReference type="Google" id="ProtNLM"/>
    </source>
</evidence>
<gene>
    <name evidence="1" type="ORF">Psch_00632</name>
</gene>
<dbReference type="EMBL" id="QFGA01000001">
    <property type="protein sequence ID" value="TEB07090.1"/>
    <property type="molecule type" value="Genomic_DNA"/>
</dbReference>
<comment type="caution">
    <text evidence="1">The sequence shown here is derived from an EMBL/GenBank/DDBJ whole genome shotgun (WGS) entry which is preliminary data.</text>
</comment>
<dbReference type="Proteomes" id="UP000298324">
    <property type="component" value="Unassembled WGS sequence"/>
</dbReference>
<name>A0A4Y7REB6_9FIRM</name>
<protein>
    <recommendedName>
        <fullName evidence="3">Peptidase S24/S26A/S26B/S26C domain-containing protein</fullName>
    </recommendedName>
</protein>
<dbReference type="CDD" id="cd06462">
    <property type="entry name" value="Peptidase_S24_S26"/>
    <property type="match status" value="1"/>
</dbReference>
<dbReference type="AlphaFoldDB" id="A0A4Y7REB6"/>
<accession>A0A4Y7REB6</accession>
<dbReference type="RefSeq" id="WP_243123934.1">
    <property type="nucleotide sequence ID" value="NZ_QFGA01000001.1"/>
</dbReference>